<comment type="caution">
    <text evidence="1">The sequence shown here is derived from an EMBL/GenBank/DDBJ whole genome shotgun (WGS) entry which is preliminary data.</text>
</comment>
<reference evidence="1 2" key="1">
    <citation type="journal article" date="2022" name="Plant J.">
        <title>Chromosome-level genome of Camellia lanceoleosa provides a valuable resource for understanding genome evolution and self-incompatibility.</title>
        <authorList>
            <person name="Gong W."/>
            <person name="Xiao S."/>
            <person name="Wang L."/>
            <person name="Liao Z."/>
            <person name="Chang Y."/>
            <person name="Mo W."/>
            <person name="Hu G."/>
            <person name="Li W."/>
            <person name="Zhao G."/>
            <person name="Zhu H."/>
            <person name="Hu X."/>
            <person name="Ji K."/>
            <person name="Xiang X."/>
            <person name="Song Q."/>
            <person name="Yuan D."/>
            <person name="Jin S."/>
            <person name="Zhang L."/>
        </authorList>
    </citation>
    <scope>NUCLEOTIDE SEQUENCE [LARGE SCALE GENOMIC DNA]</scope>
    <source>
        <strain evidence="1">SQ_2022a</strain>
    </source>
</reference>
<evidence type="ECO:0000313" key="2">
    <source>
        <dbReference type="Proteomes" id="UP001060215"/>
    </source>
</evidence>
<organism evidence="1 2">
    <name type="scientific">Camellia lanceoleosa</name>
    <dbReference type="NCBI Taxonomy" id="1840588"/>
    <lineage>
        <taxon>Eukaryota</taxon>
        <taxon>Viridiplantae</taxon>
        <taxon>Streptophyta</taxon>
        <taxon>Embryophyta</taxon>
        <taxon>Tracheophyta</taxon>
        <taxon>Spermatophyta</taxon>
        <taxon>Magnoliopsida</taxon>
        <taxon>eudicotyledons</taxon>
        <taxon>Gunneridae</taxon>
        <taxon>Pentapetalae</taxon>
        <taxon>asterids</taxon>
        <taxon>Ericales</taxon>
        <taxon>Theaceae</taxon>
        <taxon>Camellia</taxon>
    </lineage>
</organism>
<keyword evidence="2" id="KW-1185">Reference proteome</keyword>
<sequence>MADSHHPGAPPRVSGLEEVDHVELLEELGESDDVFDPCLIGKVITQKTLNKQVEEGAFRSPVVSHGSSTRGATTRGWKIGVRT</sequence>
<name>A0ACC0IYN1_9ERIC</name>
<dbReference type="Proteomes" id="UP001060215">
    <property type="component" value="Chromosome 1"/>
</dbReference>
<protein>
    <submittedName>
        <fullName evidence="1">Uncharacterized protein</fullName>
    </submittedName>
</protein>
<evidence type="ECO:0000313" key="1">
    <source>
        <dbReference type="EMBL" id="KAI8030248.1"/>
    </source>
</evidence>
<gene>
    <name evidence="1" type="ORF">LOK49_LG01G02932</name>
</gene>
<accession>A0ACC0IYN1</accession>
<dbReference type="EMBL" id="CM045758">
    <property type="protein sequence ID" value="KAI8030248.1"/>
    <property type="molecule type" value="Genomic_DNA"/>
</dbReference>
<proteinExistence type="predicted"/>